<dbReference type="EMBL" id="JBFOLJ010000002">
    <property type="protein sequence ID" value="KAL2553334.1"/>
    <property type="molecule type" value="Genomic_DNA"/>
</dbReference>
<reference evidence="2" key="1">
    <citation type="submission" date="2024-07" db="EMBL/GenBank/DDBJ databases">
        <title>Two chromosome-level genome assemblies of Korean endemic species Abeliophyllum distichum and Forsythia ovata (Oleaceae).</title>
        <authorList>
            <person name="Jang H."/>
        </authorList>
    </citation>
    <scope>NUCLEOTIDE SEQUENCE [LARGE SCALE GENOMIC DNA]</scope>
</reference>
<keyword evidence="2" id="KW-1185">Reference proteome</keyword>
<comment type="caution">
    <text evidence="1">The sequence shown here is derived from an EMBL/GenBank/DDBJ whole genome shotgun (WGS) entry which is preliminary data.</text>
</comment>
<dbReference type="AlphaFoldDB" id="A0ABD1WUE9"/>
<gene>
    <name evidence="1" type="ORF">Fot_06953</name>
</gene>
<proteinExistence type="predicted"/>
<dbReference type="Proteomes" id="UP001604277">
    <property type="component" value="Unassembled WGS sequence"/>
</dbReference>
<evidence type="ECO:0000313" key="2">
    <source>
        <dbReference type="Proteomes" id="UP001604277"/>
    </source>
</evidence>
<sequence length="110" mass="12144">MRCYAAAGARIPTTAKGANSRRKYRWQLGRAARQARVLASKSLGTGCLRLRTTMAGWHCSSQNTPHSKLSYFFDKPILACVLQGKHIHQSDRLEKCQAPSLSTICHSSLA</sequence>
<accession>A0ABD1WUE9</accession>
<name>A0ABD1WUE9_9LAMI</name>
<organism evidence="1 2">
    <name type="scientific">Forsythia ovata</name>
    <dbReference type="NCBI Taxonomy" id="205694"/>
    <lineage>
        <taxon>Eukaryota</taxon>
        <taxon>Viridiplantae</taxon>
        <taxon>Streptophyta</taxon>
        <taxon>Embryophyta</taxon>
        <taxon>Tracheophyta</taxon>
        <taxon>Spermatophyta</taxon>
        <taxon>Magnoliopsida</taxon>
        <taxon>eudicotyledons</taxon>
        <taxon>Gunneridae</taxon>
        <taxon>Pentapetalae</taxon>
        <taxon>asterids</taxon>
        <taxon>lamiids</taxon>
        <taxon>Lamiales</taxon>
        <taxon>Oleaceae</taxon>
        <taxon>Forsythieae</taxon>
        <taxon>Forsythia</taxon>
    </lineage>
</organism>
<protein>
    <submittedName>
        <fullName evidence="1">Uncharacterized protein</fullName>
    </submittedName>
</protein>
<evidence type="ECO:0000313" key="1">
    <source>
        <dbReference type="EMBL" id="KAL2553334.1"/>
    </source>
</evidence>